<dbReference type="EMBL" id="JAJFAZ020000006">
    <property type="protein sequence ID" value="KAI5321700.1"/>
    <property type="molecule type" value="Genomic_DNA"/>
</dbReference>
<dbReference type="Proteomes" id="UP001054821">
    <property type="component" value="Chromosome 6"/>
</dbReference>
<keyword evidence="3" id="KW-1185">Reference proteome</keyword>
<feature type="region of interest" description="Disordered" evidence="1">
    <location>
        <begin position="1"/>
        <end position="86"/>
    </location>
</feature>
<evidence type="ECO:0000313" key="3">
    <source>
        <dbReference type="Proteomes" id="UP001054821"/>
    </source>
</evidence>
<proteinExistence type="predicted"/>
<evidence type="ECO:0000313" key="2">
    <source>
        <dbReference type="EMBL" id="KAI5321700.1"/>
    </source>
</evidence>
<organism evidence="2 3">
    <name type="scientific">Prunus dulcis</name>
    <name type="common">Almond</name>
    <name type="synonym">Amygdalus dulcis</name>
    <dbReference type="NCBI Taxonomy" id="3755"/>
    <lineage>
        <taxon>Eukaryota</taxon>
        <taxon>Viridiplantae</taxon>
        <taxon>Streptophyta</taxon>
        <taxon>Embryophyta</taxon>
        <taxon>Tracheophyta</taxon>
        <taxon>Spermatophyta</taxon>
        <taxon>Magnoliopsida</taxon>
        <taxon>eudicotyledons</taxon>
        <taxon>Gunneridae</taxon>
        <taxon>Pentapetalae</taxon>
        <taxon>rosids</taxon>
        <taxon>fabids</taxon>
        <taxon>Rosales</taxon>
        <taxon>Rosaceae</taxon>
        <taxon>Amygdaloideae</taxon>
        <taxon>Amygdaleae</taxon>
        <taxon>Prunus</taxon>
    </lineage>
</organism>
<comment type="caution">
    <text evidence="2">The sequence shown here is derived from an EMBL/GenBank/DDBJ whole genome shotgun (WGS) entry which is preliminary data.</text>
</comment>
<evidence type="ECO:0000256" key="1">
    <source>
        <dbReference type="SAM" id="MobiDB-lite"/>
    </source>
</evidence>
<feature type="compositionally biased region" description="Acidic residues" evidence="1">
    <location>
        <begin position="31"/>
        <end position="40"/>
    </location>
</feature>
<gene>
    <name evidence="2" type="ORF">L3X38_030771</name>
</gene>
<reference evidence="2 3" key="1">
    <citation type="journal article" date="2022" name="G3 (Bethesda)">
        <title>Whole-genome sequence and methylome profiling of the almond [Prunus dulcis (Mill.) D.A. Webb] cultivar 'Nonpareil'.</title>
        <authorList>
            <person name="D'Amico-Willman K.M."/>
            <person name="Ouma W.Z."/>
            <person name="Meulia T."/>
            <person name="Sideli G.M."/>
            <person name="Gradziel T.M."/>
            <person name="Fresnedo-Ramirez J."/>
        </authorList>
    </citation>
    <scope>NUCLEOTIDE SEQUENCE [LARGE SCALE GENOMIC DNA]</scope>
    <source>
        <strain evidence="2">Clone GOH B32 T37-40</strain>
    </source>
</reference>
<dbReference type="AlphaFoldDB" id="A0AAD4YUB6"/>
<name>A0AAD4YUB6_PRUDU</name>
<feature type="compositionally biased region" description="Polar residues" evidence="1">
    <location>
        <begin position="75"/>
        <end position="86"/>
    </location>
</feature>
<feature type="compositionally biased region" description="Basic and acidic residues" evidence="1">
    <location>
        <begin position="1"/>
        <end position="10"/>
    </location>
</feature>
<protein>
    <submittedName>
        <fullName evidence="2">Uncharacterized protein</fullName>
    </submittedName>
</protein>
<accession>A0AAD4YUB6</accession>
<sequence>MEGEGGEGKGRGGRRRKGEEEIDDRGRVGEMEWDGGEREDEEGKRGLGSSGETKARVLESIEPLSFVDAFKNSRVRNGQQHQTQNR</sequence>